<dbReference type="Gene3D" id="3.40.50.300">
    <property type="entry name" value="P-loop containing nucleotide triphosphate hydrolases"/>
    <property type="match status" value="1"/>
</dbReference>
<comment type="caution">
    <text evidence="1">The sequence shown here is derived from an EMBL/GenBank/DDBJ whole genome shotgun (WGS) entry which is preliminary data.</text>
</comment>
<dbReference type="EMBL" id="DSXI01000231">
    <property type="protein sequence ID" value="HGS04895.1"/>
    <property type="molecule type" value="Genomic_DNA"/>
</dbReference>
<keyword evidence="1" id="KW-0067">ATP-binding</keyword>
<dbReference type="InterPro" id="IPR051162">
    <property type="entry name" value="T4SS_component"/>
</dbReference>
<sequence>MFADLIGILEELLSSKYQRYDKELRGNIEGALLARLSALTRGSVGKFFVSHPGELTPWENLLKKPVILELANITEREQKALALLYILYLIRSSAREEQKRQPDRLHLTVVEEAHQVLAQQEVTKHPEVADASGAAMQAFAEALRLLREFREGFIILDQMPSHLSPAVRANTNMKLAFRLPEEEEQRVIAQAAGLDEGQKKLLYRLPPGEALWFSATGGVYHVTIPKFPPQ</sequence>
<gene>
    <name evidence="1" type="ORF">ENT08_04035</name>
</gene>
<dbReference type="GO" id="GO:0005524">
    <property type="term" value="F:ATP binding"/>
    <property type="evidence" value="ECO:0007669"/>
    <property type="project" value="UniProtKB-KW"/>
</dbReference>
<dbReference type="AlphaFoldDB" id="A0A7V4G7K6"/>
<evidence type="ECO:0000313" key="1">
    <source>
        <dbReference type="EMBL" id="HGS04895.1"/>
    </source>
</evidence>
<organism evidence="1">
    <name type="scientific">Desulfobacca acetoxidans</name>
    <dbReference type="NCBI Taxonomy" id="60893"/>
    <lineage>
        <taxon>Bacteria</taxon>
        <taxon>Pseudomonadati</taxon>
        <taxon>Thermodesulfobacteriota</taxon>
        <taxon>Desulfobaccia</taxon>
        <taxon>Desulfobaccales</taxon>
        <taxon>Desulfobaccaceae</taxon>
        <taxon>Desulfobacca</taxon>
    </lineage>
</organism>
<dbReference type="PANTHER" id="PTHR30121">
    <property type="entry name" value="UNCHARACTERIZED PROTEIN YJGR-RELATED"/>
    <property type="match status" value="1"/>
</dbReference>
<reference evidence="1" key="1">
    <citation type="journal article" date="2020" name="mSystems">
        <title>Genome- and Community-Level Interaction Insights into Carbon Utilization and Element Cycling Functions of Hydrothermarchaeota in Hydrothermal Sediment.</title>
        <authorList>
            <person name="Zhou Z."/>
            <person name="Liu Y."/>
            <person name="Xu W."/>
            <person name="Pan J."/>
            <person name="Luo Z.H."/>
            <person name="Li M."/>
        </authorList>
    </citation>
    <scope>NUCLEOTIDE SEQUENCE [LARGE SCALE GENOMIC DNA]</scope>
    <source>
        <strain evidence="1">SpSt-548</strain>
    </source>
</reference>
<dbReference type="SUPFAM" id="SSF52540">
    <property type="entry name" value="P-loop containing nucleoside triphosphate hydrolases"/>
    <property type="match status" value="1"/>
</dbReference>
<name>A0A7V4G7K6_9BACT</name>
<dbReference type="PANTHER" id="PTHR30121:SF11">
    <property type="entry name" value="AAA+ ATPASE DOMAIN-CONTAINING PROTEIN"/>
    <property type="match status" value="1"/>
</dbReference>
<protein>
    <submittedName>
        <fullName evidence="1">ATP-binding protein</fullName>
    </submittedName>
</protein>
<keyword evidence="1" id="KW-0547">Nucleotide-binding</keyword>
<proteinExistence type="predicted"/>
<accession>A0A7V4G7K6</accession>
<dbReference type="InterPro" id="IPR027417">
    <property type="entry name" value="P-loop_NTPase"/>
</dbReference>